<dbReference type="InterPro" id="IPR001544">
    <property type="entry name" value="Aminotrans_IV"/>
</dbReference>
<keyword evidence="3" id="KW-1185">Reference proteome</keyword>
<dbReference type="Pfam" id="PF01063">
    <property type="entry name" value="Aminotran_4"/>
    <property type="match status" value="1"/>
</dbReference>
<dbReference type="SUPFAM" id="SSF56752">
    <property type="entry name" value="D-aminoacid aminotransferase-like PLP-dependent enzymes"/>
    <property type="match status" value="1"/>
</dbReference>
<dbReference type="PANTHER" id="PTHR42743">
    <property type="entry name" value="AMINO-ACID AMINOTRANSFERASE"/>
    <property type="match status" value="1"/>
</dbReference>
<dbReference type="NCBIfam" id="NF006734">
    <property type="entry name" value="PRK09266.1"/>
    <property type="match status" value="1"/>
</dbReference>
<evidence type="ECO:0000256" key="1">
    <source>
        <dbReference type="ARBA" id="ARBA00009320"/>
    </source>
</evidence>
<gene>
    <name evidence="2" type="ORF">BKK80_22030</name>
</gene>
<dbReference type="Gene3D" id="3.30.470.10">
    <property type="match status" value="1"/>
</dbReference>
<evidence type="ECO:0000313" key="2">
    <source>
        <dbReference type="EMBL" id="AOZ08621.1"/>
    </source>
</evidence>
<dbReference type="InterPro" id="IPR043131">
    <property type="entry name" value="BCAT-like_N"/>
</dbReference>
<dbReference type="InterPro" id="IPR050571">
    <property type="entry name" value="Class-IV_PLP-Dep_Aminotrnsfr"/>
</dbReference>
<reference evidence="2 3" key="1">
    <citation type="submission" date="2016-10" db="EMBL/GenBank/DDBJ databases">
        <title>Complete genome sequences of three Cupriavidus strains isolated from various Malaysian environments.</title>
        <authorList>
            <person name="Abdullah A.A.-A."/>
            <person name="Shafie N.A.H."/>
            <person name="Lau N.S."/>
        </authorList>
    </citation>
    <scope>NUCLEOTIDE SEQUENCE [LARGE SCALE GENOMIC DNA]</scope>
    <source>
        <strain evidence="2 3">USMAA1020</strain>
    </source>
</reference>
<dbReference type="InterPro" id="IPR043132">
    <property type="entry name" value="BCAT-like_C"/>
</dbReference>
<keyword evidence="2" id="KW-0808">Transferase</keyword>
<evidence type="ECO:0000313" key="3">
    <source>
        <dbReference type="Proteomes" id="UP000177515"/>
    </source>
</evidence>
<dbReference type="EMBL" id="CP017755">
    <property type="protein sequence ID" value="AOZ08621.1"/>
    <property type="molecule type" value="Genomic_DNA"/>
</dbReference>
<sequence>MTGIVNTLSSEATAQCDGRTASSVDLAPVAFAGYAHFTALQVREGKVRGLDLHLQRLRKASLAMFGRSLADEDVRKYLRSALELKPEGNLSLTATIYSSAGEFTAAESEAPLSMLVRTSSAFNGPQGPLRLDMVDHQRMLPEIKHVGEIAKTWFLRKAVEHGFDDAAFVDAEGRLSEATIWNLAFWDGSSVLWPRAPMLRGTTMSIVMRQLERMGISQQHQDITMDSLKALHGAVVMNSWTPAVEVRSLGAIDIPSAPDFVALLHRAFAAEPLMEI</sequence>
<keyword evidence="2" id="KW-0032">Aminotransferase</keyword>
<dbReference type="Proteomes" id="UP000177515">
    <property type="component" value="Chromosome 2"/>
</dbReference>
<dbReference type="RefSeq" id="WP_071071263.1">
    <property type="nucleotide sequence ID" value="NZ_CP017755.1"/>
</dbReference>
<dbReference type="GO" id="GO:0008483">
    <property type="term" value="F:transaminase activity"/>
    <property type="evidence" value="ECO:0007669"/>
    <property type="project" value="UniProtKB-KW"/>
</dbReference>
<comment type="similarity">
    <text evidence="1">Belongs to the class-IV pyridoxal-phosphate-dependent aminotransferase family.</text>
</comment>
<dbReference type="PANTHER" id="PTHR42743:SF2">
    <property type="entry name" value="AMINODEOXYCHORISMATE LYASE"/>
    <property type="match status" value="1"/>
</dbReference>
<name>A0ABM6FA95_9BURK</name>
<proteinExistence type="inferred from homology"/>
<dbReference type="Gene3D" id="3.20.10.10">
    <property type="entry name" value="D-amino Acid Aminotransferase, subunit A, domain 2"/>
    <property type="match status" value="1"/>
</dbReference>
<protein>
    <submittedName>
        <fullName evidence="2">Branched-chain amino acid aminotransferase</fullName>
    </submittedName>
</protein>
<accession>A0ABM6FA95</accession>
<dbReference type="InterPro" id="IPR036038">
    <property type="entry name" value="Aminotransferase-like"/>
</dbReference>
<organism evidence="2 3">
    <name type="scientific">Cupriavidus malaysiensis</name>
    <dbReference type="NCBI Taxonomy" id="367825"/>
    <lineage>
        <taxon>Bacteria</taxon>
        <taxon>Pseudomonadati</taxon>
        <taxon>Pseudomonadota</taxon>
        <taxon>Betaproteobacteria</taxon>
        <taxon>Burkholderiales</taxon>
        <taxon>Burkholderiaceae</taxon>
        <taxon>Cupriavidus</taxon>
    </lineage>
</organism>